<name>A0AAV4BQT1_9GAST</name>
<gene>
    <name evidence="2" type="ORF">PoB_004797000</name>
</gene>
<feature type="region of interest" description="Disordered" evidence="1">
    <location>
        <begin position="19"/>
        <end position="39"/>
    </location>
</feature>
<feature type="compositionally biased region" description="Basic and acidic residues" evidence="1">
    <location>
        <begin position="22"/>
        <end position="39"/>
    </location>
</feature>
<sequence>MGMMGQVFMHVNGEGMGVGGEGGRRHDECQGRGSHIHEDGRSQFLQPTSVASIESQTDLQIGEHDVSMEFGPPGNTIPSMTFESTRVMTSSVPHNLLITKGKGTKRLVTSGAPVSSICTAGVLAPYETEAQSASLSFNRERSQALDHPRIWLACDALQSLVGLAFQGVGLTWVFPPKLLASMREFSRYMGWEIPSVDRDWVKGRSPALLLYWRTLVPLVRMLSWRQQAAFAGWVPEAGTVTMEVSQGVTVNTVSARAG</sequence>
<evidence type="ECO:0008006" key="4">
    <source>
        <dbReference type="Google" id="ProtNLM"/>
    </source>
</evidence>
<dbReference type="Proteomes" id="UP000735302">
    <property type="component" value="Unassembled WGS sequence"/>
</dbReference>
<evidence type="ECO:0000256" key="1">
    <source>
        <dbReference type="SAM" id="MobiDB-lite"/>
    </source>
</evidence>
<evidence type="ECO:0000313" key="3">
    <source>
        <dbReference type="Proteomes" id="UP000735302"/>
    </source>
</evidence>
<reference evidence="2 3" key="1">
    <citation type="journal article" date="2021" name="Elife">
        <title>Chloroplast acquisition without the gene transfer in kleptoplastic sea slugs, Plakobranchus ocellatus.</title>
        <authorList>
            <person name="Maeda T."/>
            <person name="Takahashi S."/>
            <person name="Yoshida T."/>
            <person name="Shimamura S."/>
            <person name="Takaki Y."/>
            <person name="Nagai Y."/>
            <person name="Toyoda A."/>
            <person name="Suzuki Y."/>
            <person name="Arimoto A."/>
            <person name="Ishii H."/>
            <person name="Satoh N."/>
            <person name="Nishiyama T."/>
            <person name="Hasebe M."/>
            <person name="Maruyama T."/>
            <person name="Minagawa J."/>
            <person name="Obokata J."/>
            <person name="Shigenobu S."/>
        </authorList>
    </citation>
    <scope>NUCLEOTIDE SEQUENCE [LARGE SCALE GENOMIC DNA]</scope>
</reference>
<organism evidence="2 3">
    <name type="scientific">Plakobranchus ocellatus</name>
    <dbReference type="NCBI Taxonomy" id="259542"/>
    <lineage>
        <taxon>Eukaryota</taxon>
        <taxon>Metazoa</taxon>
        <taxon>Spiralia</taxon>
        <taxon>Lophotrochozoa</taxon>
        <taxon>Mollusca</taxon>
        <taxon>Gastropoda</taxon>
        <taxon>Heterobranchia</taxon>
        <taxon>Euthyneura</taxon>
        <taxon>Panpulmonata</taxon>
        <taxon>Sacoglossa</taxon>
        <taxon>Placobranchoidea</taxon>
        <taxon>Plakobranchidae</taxon>
        <taxon>Plakobranchus</taxon>
    </lineage>
</organism>
<evidence type="ECO:0000313" key="2">
    <source>
        <dbReference type="EMBL" id="GFO21465.1"/>
    </source>
</evidence>
<proteinExistence type="predicted"/>
<accession>A0AAV4BQT1</accession>
<keyword evidence="3" id="KW-1185">Reference proteome</keyword>
<protein>
    <recommendedName>
        <fullName evidence="4">Aminotransferase-like plant mobile domain-containing protein</fullName>
    </recommendedName>
</protein>
<dbReference type="AlphaFoldDB" id="A0AAV4BQT1"/>
<comment type="caution">
    <text evidence="2">The sequence shown here is derived from an EMBL/GenBank/DDBJ whole genome shotgun (WGS) entry which is preliminary data.</text>
</comment>
<dbReference type="EMBL" id="BLXT01005253">
    <property type="protein sequence ID" value="GFO21465.1"/>
    <property type="molecule type" value="Genomic_DNA"/>
</dbReference>